<dbReference type="InterPro" id="IPR019933">
    <property type="entry name" value="DivIVA_domain"/>
</dbReference>
<dbReference type="NCBIfam" id="TIGR03544">
    <property type="entry name" value="DivI1A_domain"/>
    <property type="match status" value="1"/>
</dbReference>
<dbReference type="RefSeq" id="WP_211333333.1">
    <property type="nucleotide sequence ID" value="NZ_RBXT01000001.1"/>
</dbReference>
<protein>
    <submittedName>
        <fullName evidence="2">DivIVA domain-containing protein</fullName>
    </submittedName>
</protein>
<name>A0A495Y1I8_9MICO</name>
<keyword evidence="3" id="KW-1185">Reference proteome</keyword>
<reference evidence="2 3" key="1">
    <citation type="submission" date="2018-10" db="EMBL/GenBank/DDBJ databases">
        <title>Sequencing the genomes of 1000 actinobacteria strains.</title>
        <authorList>
            <person name="Klenk H.-P."/>
        </authorList>
    </citation>
    <scope>NUCLEOTIDE SEQUENCE [LARGE SCALE GENOMIC DNA]</scope>
    <source>
        <strain evidence="2 3">DSM 44267</strain>
    </source>
</reference>
<dbReference type="Proteomes" id="UP000278440">
    <property type="component" value="Unassembled WGS sequence"/>
</dbReference>
<dbReference type="AlphaFoldDB" id="A0A495Y1I8"/>
<proteinExistence type="predicted"/>
<feature type="compositionally biased region" description="Low complexity" evidence="1">
    <location>
        <begin position="95"/>
        <end position="105"/>
    </location>
</feature>
<sequence length="144" mass="15171">MTWFILLVGVVVLCGVVALLLGLVGAGGMGRPTASLRHEPLPEQTLTDADLDALTFDVGARGYRMTQVDGVLDRLRRELREKDEQIAVLRGDGFAAPTEGPVEPAEPAEPTEPTEPPEADGSTQTQDAGEPAGAREATPPASTR</sequence>
<evidence type="ECO:0000313" key="2">
    <source>
        <dbReference type="EMBL" id="RKT78633.1"/>
    </source>
</evidence>
<dbReference type="Gene3D" id="6.10.250.660">
    <property type="match status" value="1"/>
</dbReference>
<gene>
    <name evidence="2" type="ORF">DFJ68_2081</name>
</gene>
<comment type="caution">
    <text evidence="2">The sequence shown here is derived from an EMBL/GenBank/DDBJ whole genome shotgun (WGS) entry which is preliminary data.</text>
</comment>
<organism evidence="2 3">
    <name type="scientific">Terracoccus luteus</name>
    <dbReference type="NCBI Taxonomy" id="53356"/>
    <lineage>
        <taxon>Bacteria</taxon>
        <taxon>Bacillati</taxon>
        <taxon>Actinomycetota</taxon>
        <taxon>Actinomycetes</taxon>
        <taxon>Micrococcales</taxon>
        <taxon>Intrasporangiaceae</taxon>
        <taxon>Terracoccus</taxon>
    </lineage>
</organism>
<feature type="region of interest" description="Disordered" evidence="1">
    <location>
        <begin position="86"/>
        <end position="144"/>
    </location>
</feature>
<dbReference type="EMBL" id="RBXT01000001">
    <property type="protein sequence ID" value="RKT78633.1"/>
    <property type="molecule type" value="Genomic_DNA"/>
</dbReference>
<evidence type="ECO:0000313" key="3">
    <source>
        <dbReference type="Proteomes" id="UP000278440"/>
    </source>
</evidence>
<evidence type="ECO:0000256" key="1">
    <source>
        <dbReference type="SAM" id="MobiDB-lite"/>
    </source>
</evidence>
<accession>A0A495Y1I8</accession>